<evidence type="ECO:0000313" key="2">
    <source>
        <dbReference type="EMBL" id="KAK7397276.1"/>
    </source>
</evidence>
<feature type="compositionally biased region" description="Low complexity" evidence="1">
    <location>
        <begin position="39"/>
        <end position="56"/>
    </location>
</feature>
<organism evidence="2 3">
    <name type="scientific">Psophocarpus tetragonolobus</name>
    <name type="common">Winged bean</name>
    <name type="synonym">Dolichos tetragonolobus</name>
    <dbReference type="NCBI Taxonomy" id="3891"/>
    <lineage>
        <taxon>Eukaryota</taxon>
        <taxon>Viridiplantae</taxon>
        <taxon>Streptophyta</taxon>
        <taxon>Embryophyta</taxon>
        <taxon>Tracheophyta</taxon>
        <taxon>Spermatophyta</taxon>
        <taxon>Magnoliopsida</taxon>
        <taxon>eudicotyledons</taxon>
        <taxon>Gunneridae</taxon>
        <taxon>Pentapetalae</taxon>
        <taxon>rosids</taxon>
        <taxon>fabids</taxon>
        <taxon>Fabales</taxon>
        <taxon>Fabaceae</taxon>
        <taxon>Papilionoideae</taxon>
        <taxon>50 kb inversion clade</taxon>
        <taxon>NPAAA clade</taxon>
        <taxon>indigoferoid/millettioid clade</taxon>
        <taxon>Phaseoleae</taxon>
        <taxon>Psophocarpus</taxon>
    </lineage>
</organism>
<feature type="region of interest" description="Disordered" evidence="1">
    <location>
        <begin position="39"/>
        <end position="65"/>
    </location>
</feature>
<reference evidence="2 3" key="1">
    <citation type="submission" date="2024-01" db="EMBL/GenBank/DDBJ databases">
        <title>The genomes of 5 underutilized Papilionoideae crops provide insights into root nodulation and disease resistanc.</title>
        <authorList>
            <person name="Jiang F."/>
        </authorList>
    </citation>
    <scope>NUCLEOTIDE SEQUENCE [LARGE SCALE GENOMIC DNA]</scope>
    <source>
        <strain evidence="2">DUOXIRENSHENG_FW03</strain>
        <tissue evidence="2">Leaves</tissue>
    </source>
</reference>
<gene>
    <name evidence="2" type="ORF">VNO78_18443</name>
</gene>
<keyword evidence="3" id="KW-1185">Reference proteome</keyword>
<dbReference type="EMBL" id="JAYMYS010000004">
    <property type="protein sequence ID" value="KAK7397276.1"/>
    <property type="molecule type" value="Genomic_DNA"/>
</dbReference>
<protein>
    <submittedName>
        <fullName evidence="2">Uncharacterized protein</fullName>
    </submittedName>
</protein>
<dbReference type="AlphaFoldDB" id="A0AAN9SIU0"/>
<sequence length="139" mass="15377">MQNKKTLPRFAIDRSKLALEEMIIMERCKQEVGSTALFTNDSSPNSSSQTSHPQNNFQSCRGGMKSNTTTPTKIATKIVVVMAIGPVAVARLMVDVVAIVEGFILAVVDNKYNNNGFNLFSRCRCKHLGPFLLVYIYST</sequence>
<comment type="caution">
    <text evidence="2">The sequence shown here is derived from an EMBL/GenBank/DDBJ whole genome shotgun (WGS) entry which is preliminary data.</text>
</comment>
<evidence type="ECO:0000256" key="1">
    <source>
        <dbReference type="SAM" id="MobiDB-lite"/>
    </source>
</evidence>
<name>A0AAN9SIU0_PSOTE</name>
<accession>A0AAN9SIU0</accession>
<evidence type="ECO:0000313" key="3">
    <source>
        <dbReference type="Proteomes" id="UP001386955"/>
    </source>
</evidence>
<proteinExistence type="predicted"/>
<dbReference type="Proteomes" id="UP001386955">
    <property type="component" value="Unassembled WGS sequence"/>
</dbReference>